<dbReference type="SUPFAM" id="SSF57783">
    <property type="entry name" value="Zinc beta-ribbon"/>
    <property type="match status" value="1"/>
</dbReference>
<proteinExistence type="predicted"/>
<accession>X1T8G1</accession>
<dbReference type="AlphaFoldDB" id="X1T8G1"/>
<sequence length="30" mass="3269">FALARAPQEGEKVTCPKCGHEWTAEEVLAP</sequence>
<evidence type="ECO:0000313" key="1">
    <source>
        <dbReference type="EMBL" id="GAI83840.1"/>
    </source>
</evidence>
<protein>
    <submittedName>
        <fullName evidence="1">Uncharacterized protein</fullName>
    </submittedName>
</protein>
<organism evidence="1">
    <name type="scientific">marine sediment metagenome</name>
    <dbReference type="NCBI Taxonomy" id="412755"/>
    <lineage>
        <taxon>unclassified sequences</taxon>
        <taxon>metagenomes</taxon>
        <taxon>ecological metagenomes</taxon>
    </lineage>
</organism>
<feature type="non-terminal residue" evidence="1">
    <location>
        <position position="1"/>
    </location>
</feature>
<dbReference type="EMBL" id="BARW01005843">
    <property type="protein sequence ID" value="GAI83840.1"/>
    <property type="molecule type" value="Genomic_DNA"/>
</dbReference>
<dbReference type="Gene3D" id="2.20.25.10">
    <property type="match status" value="1"/>
</dbReference>
<name>X1T8G1_9ZZZZ</name>
<gene>
    <name evidence="1" type="ORF">S12H4_12362</name>
</gene>
<comment type="caution">
    <text evidence="1">The sequence shown here is derived from an EMBL/GenBank/DDBJ whole genome shotgun (WGS) entry which is preliminary data.</text>
</comment>
<reference evidence="1" key="1">
    <citation type="journal article" date="2014" name="Front. Microbiol.">
        <title>High frequency of phylogenetically diverse reductive dehalogenase-homologous genes in deep subseafloor sedimentary metagenomes.</title>
        <authorList>
            <person name="Kawai M."/>
            <person name="Futagami T."/>
            <person name="Toyoda A."/>
            <person name="Takaki Y."/>
            <person name="Nishi S."/>
            <person name="Hori S."/>
            <person name="Arai W."/>
            <person name="Tsubouchi T."/>
            <person name="Morono Y."/>
            <person name="Uchiyama I."/>
            <person name="Ito T."/>
            <person name="Fujiyama A."/>
            <person name="Inagaki F."/>
            <person name="Takami H."/>
        </authorList>
    </citation>
    <scope>NUCLEOTIDE SEQUENCE</scope>
    <source>
        <strain evidence="1">Expedition CK06-06</strain>
    </source>
</reference>